<evidence type="ECO:0000313" key="2">
    <source>
        <dbReference type="EMBL" id="KAF2191757.1"/>
    </source>
</evidence>
<dbReference type="EMBL" id="ML994616">
    <property type="protein sequence ID" value="KAF2191757.1"/>
    <property type="molecule type" value="Genomic_DNA"/>
</dbReference>
<accession>A0A6A6EI65</accession>
<organism evidence="2 3">
    <name type="scientific">Zopfia rhizophila CBS 207.26</name>
    <dbReference type="NCBI Taxonomy" id="1314779"/>
    <lineage>
        <taxon>Eukaryota</taxon>
        <taxon>Fungi</taxon>
        <taxon>Dikarya</taxon>
        <taxon>Ascomycota</taxon>
        <taxon>Pezizomycotina</taxon>
        <taxon>Dothideomycetes</taxon>
        <taxon>Dothideomycetes incertae sedis</taxon>
        <taxon>Zopfiaceae</taxon>
        <taxon>Zopfia</taxon>
    </lineage>
</organism>
<reference evidence="2" key="1">
    <citation type="journal article" date="2020" name="Stud. Mycol.">
        <title>101 Dothideomycetes genomes: a test case for predicting lifestyles and emergence of pathogens.</title>
        <authorList>
            <person name="Haridas S."/>
            <person name="Albert R."/>
            <person name="Binder M."/>
            <person name="Bloem J."/>
            <person name="Labutti K."/>
            <person name="Salamov A."/>
            <person name="Andreopoulos B."/>
            <person name="Baker S."/>
            <person name="Barry K."/>
            <person name="Bills G."/>
            <person name="Bluhm B."/>
            <person name="Cannon C."/>
            <person name="Castanera R."/>
            <person name="Culley D."/>
            <person name="Daum C."/>
            <person name="Ezra D."/>
            <person name="Gonzalez J."/>
            <person name="Henrissat B."/>
            <person name="Kuo A."/>
            <person name="Liang C."/>
            <person name="Lipzen A."/>
            <person name="Lutzoni F."/>
            <person name="Magnuson J."/>
            <person name="Mondo S."/>
            <person name="Nolan M."/>
            <person name="Ohm R."/>
            <person name="Pangilinan J."/>
            <person name="Park H.-J."/>
            <person name="Ramirez L."/>
            <person name="Alfaro M."/>
            <person name="Sun H."/>
            <person name="Tritt A."/>
            <person name="Yoshinaga Y."/>
            <person name="Zwiers L.-H."/>
            <person name="Turgeon B."/>
            <person name="Goodwin S."/>
            <person name="Spatafora J."/>
            <person name="Crous P."/>
            <person name="Grigoriev I."/>
        </authorList>
    </citation>
    <scope>NUCLEOTIDE SEQUENCE</scope>
    <source>
        <strain evidence="2">CBS 207.26</strain>
    </source>
</reference>
<evidence type="ECO:0000313" key="3">
    <source>
        <dbReference type="Proteomes" id="UP000800200"/>
    </source>
</evidence>
<keyword evidence="1" id="KW-1133">Transmembrane helix</keyword>
<feature type="transmembrane region" description="Helical" evidence="1">
    <location>
        <begin position="74"/>
        <end position="94"/>
    </location>
</feature>
<feature type="transmembrane region" description="Helical" evidence="1">
    <location>
        <begin position="266"/>
        <end position="285"/>
    </location>
</feature>
<dbReference type="Proteomes" id="UP000800200">
    <property type="component" value="Unassembled WGS sequence"/>
</dbReference>
<feature type="transmembrane region" description="Helical" evidence="1">
    <location>
        <begin position="306"/>
        <end position="325"/>
    </location>
</feature>
<proteinExistence type="predicted"/>
<protein>
    <submittedName>
        <fullName evidence="2">Uncharacterized protein</fullName>
    </submittedName>
</protein>
<feature type="transmembrane region" description="Helical" evidence="1">
    <location>
        <begin position="103"/>
        <end position="124"/>
    </location>
</feature>
<evidence type="ECO:0000256" key="1">
    <source>
        <dbReference type="SAM" id="Phobius"/>
    </source>
</evidence>
<keyword evidence="1" id="KW-0472">Membrane</keyword>
<dbReference type="AlphaFoldDB" id="A0A6A6EI65"/>
<dbReference type="OrthoDB" id="3945378at2759"/>
<name>A0A6A6EI65_9PEZI</name>
<keyword evidence="1" id="KW-0812">Transmembrane</keyword>
<gene>
    <name evidence="2" type="ORF">K469DRAFT_731947</name>
</gene>
<feature type="transmembrane region" description="Helical" evidence="1">
    <location>
        <begin position="6"/>
        <end position="24"/>
    </location>
</feature>
<sequence length="327" mass="36384">MKLQEISGFIFYILIITATAISVWRSLSYPTDRTCSRDGDQDLYGLGVRLGIYIQLLTTTIVDDASPERATNLAPTNLWFLVAIFMAVQLKGLLSRSCNLTEAYIIISLGNGITFTILTGTLRLNPEGLRESNLTAMCRFLAWGIWKTTNLRFWWLALDESASCICPEVGWLFARVLLNGWFRTFHKVVSTAECVAWLVLFLPYAIGVLLVVRCVLGFHDIPKPKTQILLDLPFISVGEMHGIIFGRNNVGFLLLSRAVHRLGLEGFPFLPLINIYALFLTISTVEISIRINGIQGVSKIDSSGQLIALIIGLGSLTSALMQILFHK</sequence>
<feature type="transmembrane region" description="Helical" evidence="1">
    <location>
        <begin position="195"/>
        <end position="216"/>
    </location>
</feature>
<keyword evidence="3" id="KW-1185">Reference proteome</keyword>